<feature type="compositionally biased region" description="Low complexity" evidence="2">
    <location>
        <begin position="131"/>
        <end position="143"/>
    </location>
</feature>
<feature type="compositionally biased region" description="Low complexity" evidence="2">
    <location>
        <begin position="346"/>
        <end position="377"/>
    </location>
</feature>
<feature type="region of interest" description="Disordered" evidence="2">
    <location>
        <begin position="104"/>
        <end position="290"/>
    </location>
</feature>
<protein>
    <submittedName>
        <fullName evidence="3">Uncharacterized protein</fullName>
    </submittedName>
</protein>
<evidence type="ECO:0000313" key="4">
    <source>
        <dbReference type="Proteomes" id="UP001209570"/>
    </source>
</evidence>
<feature type="coiled-coil region" evidence="1">
    <location>
        <begin position="514"/>
        <end position="579"/>
    </location>
</feature>
<dbReference type="PANTHER" id="PTHR37069:SF2">
    <property type="entry name" value="PIGGYBAC TRANSPOSABLE ELEMENT-DERIVED PROTEIN DOMAIN-CONTAINING PROTEIN"/>
    <property type="match status" value="1"/>
</dbReference>
<evidence type="ECO:0000313" key="3">
    <source>
        <dbReference type="EMBL" id="KAJ0398142.1"/>
    </source>
</evidence>
<feature type="compositionally biased region" description="Basic residues" evidence="2">
    <location>
        <begin position="144"/>
        <end position="160"/>
    </location>
</feature>
<dbReference type="EMBL" id="JAKCXM010000226">
    <property type="protein sequence ID" value="KAJ0398142.1"/>
    <property type="molecule type" value="Genomic_DNA"/>
</dbReference>
<feature type="compositionally biased region" description="Polar residues" evidence="2">
    <location>
        <begin position="161"/>
        <end position="172"/>
    </location>
</feature>
<evidence type="ECO:0000256" key="1">
    <source>
        <dbReference type="SAM" id="Coils"/>
    </source>
</evidence>
<evidence type="ECO:0000256" key="2">
    <source>
        <dbReference type="SAM" id="MobiDB-lite"/>
    </source>
</evidence>
<accession>A0AAD5LEH7</accession>
<proteinExistence type="predicted"/>
<gene>
    <name evidence="3" type="ORF">P43SY_004339</name>
</gene>
<name>A0AAD5LEH7_PYTIN</name>
<feature type="compositionally biased region" description="Polar residues" evidence="2">
    <location>
        <begin position="118"/>
        <end position="130"/>
    </location>
</feature>
<dbReference type="AlphaFoldDB" id="A0AAD5LEH7"/>
<reference evidence="3" key="1">
    <citation type="submission" date="2021-12" db="EMBL/GenBank/DDBJ databases">
        <title>Prjna785345.</title>
        <authorList>
            <person name="Rujirawat T."/>
            <person name="Krajaejun T."/>
        </authorList>
    </citation>
    <scope>NUCLEOTIDE SEQUENCE</scope>
    <source>
        <strain evidence="3">Pi057C3</strain>
    </source>
</reference>
<organism evidence="3 4">
    <name type="scientific">Pythium insidiosum</name>
    <name type="common">Pythiosis disease agent</name>
    <dbReference type="NCBI Taxonomy" id="114742"/>
    <lineage>
        <taxon>Eukaryota</taxon>
        <taxon>Sar</taxon>
        <taxon>Stramenopiles</taxon>
        <taxon>Oomycota</taxon>
        <taxon>Peronosporomycetes</taxon>
        <taxon>Pythiales</taxon>
        <taxon>Pythiaceae</taxon>
        <taxon>Pythium</taxon>
    </lineage>
</organism>
<feature type="compositionally biased region" description="Low complexity" evidence="2">
    <location>
        <begin position="263"/>
        <end position="273"/>
    </location>
</feature>
<comment type="caution">
    <text evidence="3">The sequence shown here is derived from an EMBL/GenBank/DDBJ whole genome shotgun (WGS) entry which is preliminary data.</text>
</comment>
<keyword evidence="4" id="KW-1185">Reference proteome</keyword>
<sequence length="770" mass="85146">MSPGKQRLQHLRTRTVDDDLAECNLTRRDLAQGSYSFRNVWGELRKRGWFAKTGGALSYDHFYIKPGKNTTEEFVENVDYFYGEAAIVQYAIDVQLFGEFHREDDDHDHDASADATRANASTPSKPTSLQATTLPSPTSAPSTSHRRTPMAKARSSHAARRQSTGSSGSDITLTLHPSLVNAKARRKSVAGPTRTWPNDHPSKGRHINDAISLDSSDEDDAGAVTGSPDADVRRSEPPPSPQQEPETLPTPNNHSGSADEVDTASSADASSTSGRPLLKTKRRSMQPSRFRYMPTPMIAKKVKSGPRGLLFERDPAAILEPKVEVETETEKKFTPVPMRSRCFGGAPAATPAAAPSTASHETHTTSATETSASSVSETTRVEVGDVMFPSAKNALYRVVIVSDGLKDEMALTITIEDCLTKDQWQGIFPDIAMLSTTDHAIPKEAIQSALEHCVQVLSASRDTAAVKDERGEESQSRLDLVVDDSGSLNMELTYPVTTWWGPVHVFRLEPLSRRAQVEAVVKELEQARKELSSTREELASAKREHEVSRREQELALQRFSELKKQHERLETQYQKLQVAFLQSQANASRAVPVASPQVPVPPGPRASTRWFCASSSWLTTAVPRSSEDSSETTMASLRWETIEEMNHALFELVNDDGAVDSIRVTCRGTYQLNVSVTHDDSRRLSVAIACGQSGEEKVLWPTIVQHMESKRQTSRVDQLVEFNVNDSLCVRLESGQVPRHEQPKSMWLDKFAPTNNLLMLTFVDKNMLCS</sequence>
<dbReference type="PANTHER" id="PTHR37069">
    <property type="entry name" value="DDE_TNP_1_7 DOMAIN-CONTAINING PROTEIN"/>
    <property type="match status" value="1"/>
</dbReference>
<keyword evidence="1" id="KW-0175">Coiled coil</keyword>
<feature type="region of interest" description="Disordered" evidence="2">
    <location>
        <begin position="344"/>
        <end position="377"/>
    </location>
</feature>
<dbReference type="Proteomes" id="UP001209570">
    <property type="component" value="Unassembled WGS sequence"/>
</dbReference>